<organism evidence="2">
    <name type="scientific">viral metagenome</name>
    <dbReference type="NCBI Taxonomy" id="1070528"/>
    <lineage>
        <taxon>unclassified sequences</taxon>
        <taxon>metagenomes</taxon>
        <taxon>organismal metagenomes</taxon>
    </lineage>
</organism>
<dbReference type="EMBL" id="MN740445">
    <property type="protein sequence ID" value="QHU26834.1"/>
    <property type="molecule type" value="Genomic_DNA"/>
</dbReference>
<proteinExistence type="predicted"/>
<protein>
    <submittedName>
        <fullName evidence="2">Uncharacterized protein</fullName>
    </submittedName>
</protein>
<accession>A0A6C0LB29</accession>
<evidence type="ECO:0000313" key="2">
    <source>
        <dbReference type="EMBL" id="QHU26834.1"/>
    </source>
</evidence>
<feature type="region of interest" description="Disordered" evidence="1">
    <location>
        <begin position="1"/>
        <end position="52"/>
    </location>
</feature>
<name>A0A6C0LB29_9ZZZZ</name>
<sequence length="199" mass="22302">MSSSGKKSSSKKLKSALKTGLNKTKRDRRIVINENMNTTDSRIPEPRTDSTDAARWATKTELGQWRNEHQLGIEEGSKYARRGIKSANARISAPKQAAMAARRKFNIRDVDDTFAERARASVQIIPLKEVLRLRENASVRAATTRPGRMSLKARRPRAHSAPVQPPRPAPQQGSISKAVSSVFRFFRGRGGKRTQKNRK</sequence>
<feature type="region of interest" description="Disordered" evidence="1">
    <location>
        <begin position="140"/>
        <end position="180"/>
    </location>
</feature>
<reference evidence="2" key="1">
    <citation type="journal article" date="2020" name="Nature">
        <title>Giant virus diversity and host interactions through global metagenomics.</title>
        <authorList>
            <person name="Schulz F."/>
            <person name="Roux S."/>
            <person name="Paez-Espino D."/>
            <person name="Jungbluth S."/>
            <person name="Walsh D.A."/>
            <person name="Denef V.J."/>
            <person name="McMahon K.D."/>
            <person name="Konstantinidis K.T."/>
            <person name="Eloe-Fadrosh E.A."/>
            <person name="Kyrpides N.C."/>
            <person name="Woyke T."/>
        </authorList>
    </citation>
    <scope>NUCLEOTIDE SEQUENCE</scope>
    <source>
        <strain evidence="2">GVMAG-M-3300027759-42</strain>
    </source>
</reference>
<dbReference type="AlphaFoldDB" id="A0A6C0LB29"/>
<evidence type="ECO:0000256" key="1">
    <source>
        <dbReference type="SAM" id="MobiDB-lite"/>
    </source>
</evidence>
<feature type="compositionally biased region" description="Basic and acidic residues" evidence="1">
    <location>
        <begin position="42"/>
        <end position="52"/>
    </location>
</feature>